<name>A0A392UTP6_9FABA</name>
<organism evidence="1 2">
    <name type="scientific">Trifolium medium</name>
    <dbReference type="NCBI Taxonomy" id="97028"/>
    <lineage>
        <taxon>Eukaryota</taxon>
        <taxon>Viridiplantae</taxon>
        <taxon>Streptophyta</taxon>
        <taxon>Embryophyta</taxon>
        <taxon>Tracheophyta</taxon>
        <taxon>Spermatophyta</taxon>
        <taxon>Magnoliopsida</taxon>
        <taxon>eudicotyledons</taxon>
        <taxon>Gunneridae</taxon>
        <taxon>Pentapetalae</taxon>
        <taxon>rosids</taxon>
        <taxon>fabids</taxon>
        <taxon>Fabales</taxon>
        <taxon>Fabaceae</taxon>
        <taxon>Papilionoideae</taxon>
        <taxon>50 kb inversion clade</taxon>
        <taxon>NPAAA clade</taxon>
        <taxon>Hologalegina</taxon>
        <taxon>IRL clade</taxon>
        <taxon>Trifolieae</taxon>
        <taxon>Trifolium</taxon>
    </lineage>
</organism>
<feature type="non-terminal residue" evidence="1">
    <location>
        <position position="54"/>
    </location>
</feature>
<evidence type="ECO:0000313" key="2">
    <source>
        <dbReference type="Proteomes" id="UP000265520"/>
    </source>
</evidence>
<dbReference type="Proteomes" id="UP000265520">
    <property type="component" value="Unassembled WGS sequence"/>
</dbReference>
<keyword evidence="2" id="KW-1185">Reference proteome</keyword>
<protein>
    <submittedName>
        <fullName evidence="1">Uncharacterized protein</fullName>
    </submittedName>
</protein>
<accession>A0A392UTP6</accession>
<dbReference type="EMBL" id="LXQA010972781">
    <property type="protein sequence ID" value="MCI79394.1"/>
    <property type="molecule type" value="Genomic_DNA"/>
</dbReference>
<sequence length="54" mass="5881">MESLKTLGSEIWEKWCSGAPCCHGAAASRPESVLATDLRRLATGLRRLASTVHR</sequence>
<reference evidence="1 2" key="1">
    <citation type="journal article" date="2018" name="Front. Plant Sci.">
        <title>Red Clover (Trifolium pratense) and Zigzag Clover (T. medium) - A Picture of Genomic Similarities and Differences.</title>
        <authorList>
            <person name="Dluhosova J."/>
            <person name="Istvanek J."/>
            <person name="Nedelnik J."/>
            <person name="Repkova J."/>
        </authorList>
    </citation>
    <scope>NUCLEOTIDE SEQUENCE [LARGE SCALE GENOMIC DNA]</scope>
    <source>
        <strain evidence="2">cv. 10/8</strain>
        <tissue evidence="1">Leaf</tissue>
    </source>
</reference>
<evidence type="ECO:0000313" key="1">
    <source>
        <dbReference type="EMBL" id="MCI79394.1"/>
    </source>
</evidence>
<proteinExistence type="predicted"/>
<dbReference type="AlphaFoldDB" id="A0A392UTP6"/>
<comment type="caution">
    <text evidence="1">The sequence shown here is derived from an EMBL/GenBank/DDBJ whole genome shotgun (WGS) entry which is preliminary data.</text>
</comment>